<dbReference type="RefSeq" id="WP_092843812.1">
    <property type="nucleotide sequence ID" value="NZ_FOPY01000003.1"/>
</dbReference>
<evidence type="ECO:0000313" key="5">
    <source>
        <dbReference type="EMBL" id="SFH35796.1"/>
    </source>
</evidence>
<dbReference type="PANTHER" id="PTHR43179">
    <property type="entry name" value="RHAMNOSYLTRANSFERASE WBBL"/>
    <property type="match status" value="1"/>
</dbReference>
<feature type="domain" description="Glycosyltransferase 2-like" evidence="4">
    <location>
        <begin position="10"/>
        <end position="132"/>
    </location>
</feature>
<evidence type="ECO:0000256" key="3">
    <source>
        <dbReference type="ARBA" id="ARBA00022679"/>
    </source>
</evidence>
<organism evidence="5 6">
    <name type="scientific">Modicisalibacter xianhensis</name>
    <dbReference type="NCBI Taxonomy" id="442341"/>
    <lineage>
        <taxon>Bacteria</taxon>
        <taxon>Pseudomonadati</taxon>
        <taxon>Pseudomonadota</taxon>
        <taxon>Gammaproteobacteria</taxon>
        <taxon>Oceanospirillales</taxon>
        <taxon>Halomonadaceae</taxon>
        <taxon>Modicisalibacter</taxon>
    </lineage>
</organism>
<dbReference type="Gene3D" id="3.90.550.10">
    <property type="entry name" value="Spore Coat Polysaccharide Biosynthesis Protein SpsA, Chain A"/>
    <property type="match status" value="1"/>
</dbReference>
<accession>A0A1I2ZDZ2</accession>
<sequence length="286" mass="32563">MTDNRQPFVSVIIPVYRDWHKAEQCLDALSLQTYPRDRYEIIVVDNDEKSANYRPDFPCQVIQEPKPGSYAARNAALQIAKGDILAFTDADCLPDKHWLEAAVHCLDERKVDRVAGHVEVFFPSSGYNLAHTYEKAFAFDQKGYAADGHSVTANLVTYRRVFDQVGHFNQEMMSGGDFEWNRRATQRGFSLHYCEDSIVYHPARASMEEVRKKALRVAGGELYRLPRLWFLRGFMPPIGTARSLAGMTNLTLLEKGVAFLLAYYIKVCKFKAIVLMKTGLSKPLRV</sequence>
<evidence type="ECO:0000256" key="1">
    <source>
        <dbReference type="ARBA" id="ARBA00006739"/>
    </source>
</evidence>
<dbReference type="EMBL" id="FOPY01000003">
    <property type="protein sequence ID" value="SFH35796.1"/>
    <property type="molecule type" value="Genomic_DNA"/>
</dbReference>
<dbReference type="STRING" id="442341.SAMN04487959_10354"/>
<keyword evidence="2" id="KW-0328">Glycosyltransferase</keyword>
<dbReference type="AlphaFoldDB" id="A0A1I2ZDZ2"/>
<name>A0A1I2ZDZ2_9GAMM</name>
<protein>
    <submittedName>
        <fullName evidence="5">Glycosyl transferase family 2</fullName>
    </submittedName>
</protein>
<gene>
    <name evidence="5" type="ORF">SAMN04487959_10354</name>
</gene>
<proteinExistence type="inferred from homology"/>
<evidence type="ECO:0000256" key="2">
    <source>
        <dbReference type="ARBA" id="ARBA00022676"/>
    </source>
</evidence>
<dbReference type="InterPro" id="IPR029044">
    <property type="entry name" value="Nucleotide-diphossugar_trans"/>
</dbReference>
<keyword evidence="6" id="KW-1185">Reference proteome</keyword>
<dbReference type="PANTHER" id="PTHR43179:SF12">
    <property type="entry name" value="GALACTOFURANOSYLTRANSFERASE GLFT2"/>
    <property type="match status" value="1"/>
</dbReference>
<dbReference type="SUPFAM" id="SSF53448">
    <property type="entry name" value="Nucleotide-diphospho-sugar transferases"/>
    <property type="match status" value="1"/>
</dbReference>
<evidence type="ECO:0000259" key="4">
    <source>
        <dbReference type="Pfam" id="PF00535"/>
    </source>
</evidence>
<comment type="similarity">
    <text evidence="1">Belongs to the glycosyltransferase 2 family.</text>
</comment>
<dbReference type="Pfam" id="PF00535">
    <property type="entry name" value="Glycos_transf_2"/>
    <property type="match status" value="1"/>
</dbReference>
<keyword evidence="3 5" id="KW-0808">Transferase</keyword>
<dbReference type="GO" id="GO:0016757">
    <property type="term" value="F:glycosyltransferase activity"/>
    <property type="evidence" value="ECO:0007669"/>
    <property type="project" value="UniProtKB-KW"/>
</dbReference>
<dbReference type="InterPro" id="IPR001173">
    <property type="entry name" value="Glyco_trans_2-like"/>
</dbReference>
<dbReference type="Proteomes" id="UP000199040">
    <property type="component" value="Unassembled WGS sequence"/>
</dbReference>
<reference evidence="5 6" key="1">
    <citation type="submission" date="2016-10" db="EMBL/GenBank/DDBJ databases">
        <authorList>
            <person name="de Groot N.N."/>
        </authorList>
    </citation>
    <scope>NUCLEOTIDE SEQUENCE [LARGE SCALE GENOMIC DNA]</scope>
    <source>
        <strain evidence="5 6">CGMCC 1.6848</strain>
    </source>
</reference>
<evidence type="ECO:0000313" key="6">
    <source>
        <dbReference type="Proteomes" id="UP000199040"/>
    </source>
</evidence>